<name>A0A7G7CSQ4_9CORY</name>
<dbReference type="EMBL" id="CP059404">
    <property type="protein sequence ID" value="QNE90620.1"/>
    <property type="molecule type" value="Genomic_DNA"/>
</dbReference>
<keyword evidence="4" id="KW-1185">Reference proteome</keyword>
<organism evidence="3 4">
    <name type="scientific">Corynebacterium incognita</name>
    <dbReference type="NCBI Taxonomy" id="2754725"/>
    <lineage>
        <taxon>Bacteria</taxon>
        <taxon>Bacillati</taxon>
        <taxon>Actinomycetota</taxon>
        <taxon>Actinomycetes</taxon>
        <taxon>Mycobacteriales</taxon>
        <taxon>Corynebacteriaceae</taxon>
        <taxon>Corynebacterium</taxon>
    </lineage>
</organism>
<dbReference type="Gene3D" id="1.10.1660.10">
    <property type="match status" value="1"/>
</dbReference>
<accession>A0A7G7CSQ4</accession>
<dbReference type="SMART" id="SM00422">
    <property type="entry name" value="HTH_MERR"/>
    <property type="match status" value="1"/>
</dbReference>
<protein>
    <submittedName>
        <fullName evidence="3">MerR family transcriptional regulator</fullName>
    </submittedName>
</protein>
<evidence type="ECO:0000313" key="3">
    <source>
        <dbReference type="EMBL" id="QNE90620.1"/>
    </source>
</evidence>
<evidence type="ECO:0000256" key="1">
    <source>
        <dbReference type="ARBA" id="ARBA00023125"/>
    </source>
</evidence>
<dbReference type="AlphaFoldDB" id="A0A7G7CSQ4"/>
<dbReference type="GO" id="GO:0003677">
    <property type="term" value="F:DNA binding"/>
    <property type="evidence" value="ECO:0007669"/>
    <property type="project" value="UniProtKB-KW"/>
</dbReference>
<dbReference type="CDD" id="cd00592">
    <property type="entry name" value="HTH_MerR-like"/>
    <property type="match status" value="1"/>
</dbReference>
<dbReference type="KEGG" id="cik:H0194_09925"/>
<dbReference type="PROSITE" id="PS50937">
    <property type="entry name" value="HTH_MERR_2"/>
    <property type="match status" value="1"/>
</dbReference>
<dbReference type="Proteomes" id="UP000515743">
    <property type="component" value="Chromosome"/>
</dbReference>
<dbReference type="PANTHER" id="PTHR30204">
    <property type="entry name" value="REDOX-CYCLING DRUG-SENSING TRANSCRIPTIONAL ACTIVATOR SOXR"/>
    <property type="match status" value="1"/>
</dbReference>
<dbReference type="InterPro" id="IPR000551">
    <property type="entry name" value="MerR-type_HTH_dom"/>
</dbReference>
<dbReference type="Pfam" id="PF13411">
    <property type="entry name" value="MerR_1"/>
    <property type="match status" value="1"/>
</dbReference>
<dbReference type="GO" id="GO:0003700">
    <property type="term" value="F:DNA-binding transcription factor activity"/>
    <property type="evidence" value="ECO:0007669"/>
    <property type="project" value="InterPro"/>
</dbReference>
<evidence type="ECO:0000259" key="2">
    <source>
        <dbReference type="PROSITE" id="PS50937"/>
    </source>
</evidence>
<sequence>MKIGEVSEATGISIPTLRHYDHVGLVSPSQRTAGGFRLYSELDFRRLKLIRRMKPLGFSLDDMRAYITASETLTAAASSQAAIDAQDVADAKKVKKNITERALQSYETLQRKLSYAKEFLADLDATPHSS</sequence>
<gene>
    <name evidence="3" type="ORF">H0194_09925</name>
</gene>
<dbReference type="SUPFAM" id="SSF46955">
    <property type="entry name" value="Putative DNA-binding domain"/>
    <property type="match status" value="1"/>
</dbReference>
<proteinExistence type="predicted"/>
<dbReference type="PANTHER" id="PTHR30204:SF93">
    <property type="entry name" value="HTH MERR-TYPE DOMAIN-CONTAINING PROTEIN"/>
    <property type="match status" value="1"/>
</dbReference>
<dbReference type="InterPro" id="IPR047057">
    <property type="entry name" value="MerR_fam"/>
</dbReference>
<keyword evidence="1" id="KW-0238">DNA-binding</keyword>
<dbReference type="PROSITE" id="PS00552">
    <property type="entry name" value="HTH_MERR_1"/>
    <property type="match status" value="1"/>
</dbReference>
<reference evidence="3 4" key="1">
    <citation type="submission" date="2020-07" db="EMBL/GenBank/DDBJ databases">
        <title>Complete genome and description of Corynebacterium incognita strain Marseille-Q3630 sp. nov.</title>
        <authorList>
            <person name="Boxberger M."/>
        </authorList>
    </citation>
    <scope>NUCLEOTIDE SEQUENCE [LARGE SCALE GENOMIC DNA]</scope>
    <source>
        <strain evidence="3 4">Marseille-Q3630</strain>
    </source>
</reference>
<feature type="domain" description="HTH merR-type" evidence="2">
    <location>
        <begin position="1"/>
        <end position="69"/>
    </location>
</feature>
<dbReference type="InterPro" id="IPR009061">
    <property type="entry name" value="DNA-bd_dom_put_sf"/>
</dbReference>
<dbReference type="RefSeq" id="WP_185176993.1">
    <property type="nucleotide sequence ID" value="NZ_CP059404.1"/>
</dbReference>
<evidence type="ECO:0000313" key="4">
    <source>
        <dbReference type="Proteomes" id="UP000515743"/>
    </source>
</evidence>
<dbReference type="PRINTS" id="PR00040">
    <property type="entry name" value="HTHMERR"/>
</dbReference>